<keyword evidence="2" id="KW-1133">Transmembrane helix</keyword>
<evidence type="ECO:0008006" key="5">
    <source>
        <dbReference type="Google" id="ProtNLM"/>
    </source>
</evidence>
<feature type="transmembrane region" description="Helical" evidence="2">
    <location>
        <begin position="15"/>
        <end position="39"/>
    </location>
</feature>
<evidence type="ECO:0000313" key="4">
    <source>
        <dbReference type="Proteomes" id="UP001399917"/>
    </source>
</evidence>
<proteinExistence type="predicted"/>
<protein>
    <recommendedName>
        <fullName evidence="5">Heavy-metal resistance</fullName>
    </recommendedName>
</protein>
<name>A0ABP7JTR8_9RHOB</name>
<dbReference type="RefSeq" id="WP_344842049.1">
    <property type="nucleotide sequence ID" value="NZ_BAABDF010000001.1"/>
</dbReference>
<evidence type="ECO:0000256" key="2">
    <source>
        <dbReference type="SAM" id="Phobius"/>
    </source>
</evidence>
<dbReference type="Proteomes" id="UP001399917">
    <property type="component" value="Unassembled WGS sequence"/>
</dbReference>
<feature type="region of interest" description="Disordered" evidence="1">
    <location>
        <begin position="152"/>
        <end position="175"/>
    </location>
</feature>
<organism evidence="3 4">
    <name type="scientific">Celeribacter arenosi</name>
    <dbReference type="NCBI Taxonomy" id="792649"/>
    <lineage>
        <taxon>Bacteria</taxon>
        <taxon>Pseudomonadati</taxon>
        <taxon>Pseudomonadota</taxon>
        <taxon>Alphaproteobacteria</taxon>
        <taxon>Rhodobacterales</taxon>
        <taxon>Roseobacteraceae</taxon>
        <taxon>Celeribacter</taxon>
    </lineage>
</organism>
<keyword evidence="4" id="KW-1185">Reference proteome</keyword>
<comment type="caution">
    <text evidence="3">The sequence shown here is derived from an EMBL/GenBank/DDBJ whole genome shotgun (WGS) entry which is preliminary data.</text>
</comment>
<dbReference type="InterPro" id="IPR025961">
    <property type="entry name" value="Metal_resist"/>
</dbReference>
<evidence type="ECO:0000256" key="1">
    <source>
        <dbReference type="SAM" id="MobiDB-lite"/>
    </source>
</evidence>
<evidence type="ECO:0000313" key="3">
    <source>
        <dbReference type="EMBL" id="GAA3853592.1"/>
    </source>
</evidence>
<reference evidence="4" key="1">
    <citation type="journal article" date="2019" name="Int. J. Syst. Evol. Microbiol.">
        <title>The Global Catalogue of Microorganisms (GCM) 10K type strain sequencing project: providing services to taxonomists for standard genome sequencing and annotation.</title>
        <authorList>
            <consortium name="The Broad Institute Genomics Platform"/>
            <consortium name="The Broad Institute Genome Sequencing Center for Infectious Disease"/>
            <person name="Wu L."/>
            <person name="Ma J."/>
        </authorList>
    </citation>
    <scope>NUCLEOTIDE SEQUENCE [LARGE SCALE GENOMIC DNA]</scope>
    <source>
        <strain evidence="4">JCM 17190</strain>
    </source>
</reference>
<dbReference type="EMBL" id="BAABDF010000001">
    <property type="protein sequence ID" value="GAA3853592.1"/>
    <property type="molecule type" value="Genomic_DNA"/>
</dbReference>
<sequence>MSQSDGQKPKARFHWARVVLVVSLAANLAVVGLVAGVALRADSWVDRSRSLQVRDVGFGPYVGAMEGEDRRALGREFFREAGGAREARARAQGQFEELMVALRQEPFDAARVEALLLSQQERLAEGQRIGTRLLVAQLAQMESDERLEYADRLDKILTRPPRGDKGDRGDGTRRD</sequence>
<gene>
    <name evidence="3" type="ORF">GCM10022404_01240</name>
</gene>
<accession>A0ABP7JTR8</accession>
<dbReference type="Pfam" id="PF13801">
    <property type="entry name" value="Metal_resist"/>
    <property type="match status" value="1"/>
</dbReference>
<keyword evidence="2" id="KW-0472">Membrane</keyword>
<keyword evidence="2" id="KW-0812">Transmembrane</keyword>